<dbReference type="Proteomes" id="UP000254817">
    <property type="component" value="Unassembled WGS sequence"/>
</dbReference>
<reference evidence="2 3" key="1">
    <citation type="submission" date="2018-06" db="EMBL/GenBank/DDBJ databases">
        <authorList>
            <consortium name="Pathogen Informatics"/>
            <person name="Doyle S."/>
        </authorList>
    </citation>
    <scope>NUCLEOTIDE SEQUENCE [LARGE SCALE GENOMIC DNA]</scope>
    <source>
        <strain evidence="2 3">NCTC11112</strain>
    </source>
</reference>
<proteinExistence type="predicted"/>
<gene>
    <name evidence="2" type="primary">mrdA_6</name>
    <name evidence="2" type="ORF">NCTC11112_04220</name>
</gene>
<name>A0A376MTB8_ECOLX</name>
<evidence type="ECO:0000313" key="3">
    <source>
        <dbReference type="Proteomes" id="UP000254817"/>
    </source>
</evidence>
<organism evidence="2 3">
    <name type="scientific">Escherichia coli</name>
    <dbReference type="NCBI Taxonomy" id="562"/>
    <lineage>
        <taxon>Bacteria</taxon>
        <taxon>Pseudomonadati</taxon>
        <taxon>Pseudomonadota</taxon>
        <taxon>Gammaproteobacteria</taxon>
        <taxon>Enterobacterales</taxon>
        <taxon>Enterobacteriaceae</taxon>
        <taxon>Escherichia</taxon>
    </lineage>
</organism>
<keyword evidence="1" id="KW-0472">Membrane</keyword>
<keyword evidence="1" id="KW-0812">Transmembrane</keyword>
<dbReference type="AlphaFoldDB" id="A0A376MTB8"/>
<evidence type="ECO:0000313" key="2">
    <source>
        <dbReference type="EMBL" id="STG53669.1"/>
    </source>
</evidence>
<feature type="transmembrane region" description="Helical" evidence="1">
    <location>
        <begin position="21"/>
        <end position="40"/>
    </location>
</feature>
<keyword evidence="1" id="KW-1133">Transmembrane helix</keyword>
<evidence type="ECO:0000256" key="1">
    <source>
        <dbReference type="SAM" id="Phobius"/>
    </source>
</evidence>
<dbReference type="EMBL" id="UGAW01000001">
    <property type="protein sequence ID" value="STG53669.1"/>
    <property type="molecule type" value="Genomic_DNA"/>
</dbReference>
<accession>A0A376MTB8</accession>
<sequence length="54" mass="6192">MKLQNSFRDYTAESALFVRRALVAFLGILLLTGVLIANLYNLQIVRFTDYQTPL</sequence>
<protein>
    <submittedName>
        <fullName evidence="2">Penicillin-binding protein 2</fullName>
    </submittedName>
</protein>